<dbReference type="PANTHER" id="PTHR10880">
    <property type="entry name" value="MORTALITY FACTOR 4-LIKE PROTEIN"/>
    <property type="match status" value="1"/>
</dbReference>
<evidence type="ECO:0000313" key="9">
    <source>
        <dbReference type="Proteomes" id="UP000790347"/>
    </source>
</evidence>
<protein>
    <submittedName>
        <fullName evidence="8">ER membrane protein complex subunit 8</fullName>
    </submittedName>
</protein>
<sequence length="648" mass="75756">MSSDEQLDLSPTSPGTSLSSNNSNDDLVISIKCYIKVLMHALRYPHAIVNGVLVMEKKKKSADKSNRLVDCIPLFHSGHGLTPMLEVALNQVSNYLQNNTNYTIGGYYQANDYFHEIPHPIPTVFAERISDKINEINPESVMIMLNDYNLATFIDHAEKLNQPLFMYNYVDGKLKLKSINNNVRGFQLENFQTLYQAIQELIVRKQYHLNIVDFDSHLENNASKKFKFEIGEKVLCYQDKHIYEAKCVSIRKSNTIIEYLIHYRGWKPKYDEWVLPDRILKYTQDNLKLQQKLRQSNKKSHKKKSKKTEHHKTNTKESKKKSTKKDELKKSTSIDNTNNSVNHNYKNLNSNDIEVPVYIEKQEDFLNKREVKIRIPEDLKTILTDDWELIINQKKLVHLPFKLNIDKILNDYYFNKSQAAKLPSNHTLDGYIDFLNAIRRYFNFFLDKCLLYPSEKQQMEYLIKNYDEFSKTAKSDPSNSKDSKRLLKKFRKATPKSGNNRFPSSSNRTNESENNNQICIKSSRLPLLFNDQNSQTSETSDSCSTSTEVSSTELQQCQQQNKLDSATMMNMNDKRIDFTKLYGAVHLLRLFTKLGQFLFYTDLNSERINLVNSYIYDFLKYLSKNLWLFANESDTSYIDSFLLDRNTR</sequence>
<evidence type="ECO:0000256" key="5">
    <source>
        <dbReference type="ARBA" id="ARBA00023242"/>
    </source>
</evidence>
<evidence type="ECO:0000256" key="2">
    <source>
        <dbReference type="ARBA" id="ARBA00022853"/>
    </source>
</evidence>
<dbReference type="InterPro" id="IPR000953">
    <property type="entry name" value="Chromo/chromo_shadow_dom"/>
</dbReference>
<gene>
    <name evidence="8" type="primary">EMC8</name>
    <name evidence="8" type="ORF">DERF_000918</name>
</gene>
<dbReference type="InterPro" id="IPR053820">
    <property type="entry name" value="MSL3_chromo-like"/>
</dbReference>
<accession>A0A922IB67</accession>
<dbReference type="GO" id="GO:0035267">
    <property type="term" value="C:NuA4 histone acetyltransferase complex"/>
    <property type="evidence" value="ECO:0007669"/>
    <property type="project" value="TreeGrafter"/>
</dbReference>
<dbReference type="PANTHER" id="PTHR10880:SF48">
    <property type="entry name" value="MORTALITY FACTOR 4 LIKE 2"/>
    <property type="match status" value="1"/>
</dbReference>
<reference evidence="8" key="2">
    <citation type="journal article" date="2022" name="Res Sq">
        <title>Comparative Genomics Reveals Insights into the Divergent Evolution of Astigmatic Mites and Household Pest Adaptations.</title>
        <authorList>
            <person name="Xiong Q."/>
            <person name="Wan A.T.-Y."/>
            <person name="Liu X.-Y."/>
            <person name="Fung C.S.-H."/>
            <person name="Xiao X."/>
            <person name="Malainual N."/>
            <person name="Hou J."/>
            <person name="Wang L."/>
            <person name="Wang M."/>
            <person name="Yang K."/>
            <person name="Cui Y."/>
            <person name="Leung E."/>
            <person name="Nong W."/>
            <person name="Shin S.-K."/>
            <person name="Au S."/>
            <person name="Jeong K.Y."/>
            <person name="Chew F.T."/>
            <person name="Hui J."/>
            <person name="Leung T.F."/>
            <person name="Tungtrongchitr A."/>
            <person name="Zhong N."/>
            <person name="Liu Z."/>
            <person name="Tsui S."/>
        </authorList>
    </citation>
    <scope>NUCLEOTIDE SEQUENCE</scope>
    <source>
        <strain evidence="8">Derf</strain>
        <tissue evidence="8">Whole organism</tissue>
    </source>
</reference>
<feature type="domain" description="Chromo" evidence="7">
    <location>
        <begin position="227"/>
        <end position="295"/>
    </location>
</feature>
<dbReference type="CDD" id="cd08060">
    <property type="entry name" value="MPN_UPF0172"/>
    <property type="match status" value="1"/>
</dbReference>
<dbReference type="InterPro" id="IPR038217">
    <property type="entry name" value="MRG_C_sf"/>
</dbReference>
<dbReference type="SUPFAM" id="SSF54160">
    <property type="entry name" value="Chromo domain-like"/>
    <property type="match status" value="1"/>
</dbReference>
<comment type="caution">
    <text evidence="8">The sequence shown here is derived from an EMBL/GenBank/DDBJ whole genome shotgun (WGS) entry which is preliminary data.</text>
</comment>
<dbReference type="GO" id="GO:0006355">
    <property type="term" value="P:regulation of DNA-templated transcription"/>
    <property type="evidence" value="ECO:0007669"/>
    <property type="project" value="InterPro"/>
</dbReference>
<dbReference type="SMART" id="SM00298">
    <property type="entry name" value="CHROMO"/>
    <property type="match status" value="1"/>
</dbReference>
<feature type="region of interest" description="Disordered" evidence="6">
    <location>
        <begin position="490"/>
        <end position="515"/>
    </location>
</feature>
<evidence type="ECO:0000259" key="7">
    <source>
        <dbReference type="SMART" id="SM00298"/>
    </source>
</evidence>
<keyword evidence="5" id="KW-0539">Nucleus</keyword>
<dbReference type="InterPro" id="IPR016197">
    <property type="entry name" value="Chromo-like_dom_sf"/>
</dbReference>
<evidence type="ECO:0000256" key="1">
    <source>
        <dbReference type="ARBA" id="ARBA00004123"/>
    </source>
</evidence>
<evidence type="ECO:0000256" key="6">
    <source>
        <dbReference type="SAM" id="MobiDB-lite"/>
    </source>
</evidence>
<dbReference type="Gene3D" id="1.10.274.30">
    <property type="entry name" value="MRG domain"/>
    <property type="match status" value="1"/>
</dbReference>
<feature type="compositionally biased region" description="Polar residues" evidence="6">
    <location>
        <begin position="334"/>
        <end position="345"/>
    </location>
</feature>
<dbReference type="Pfam" id="PF05712">
    <property type="entry name" value="MRG"/>
    <property type="match status" value="1"/>
</dbReference>
<organism evidence="8 9">
    <name type="scientific">Dermatophagoides farinae</name>
    <name type="common">American house dust mite</name>
    <dbReference type="NCBI Taxonomy" id="6954"/>
    <lineage>
        <taxon>Eukaryota</taxon>
        <taxon>Metazoa</taxon>
        <taxon>Ecdysozoa</taxon>
        <taxon>Arthropoda</taxon>
        <taxon>Chelicerata</taxon>
        <taxon>Arachnida</taxon>
        <taxon>Acari</taxon>
        <taxon>Acariformes</taxon>
        <taxon>Sarcoptiformes</taxon>
        <taxon>Astigmata</taxon>
        <taxon>Psoroptidia</taxon>
        <taxon>Analgoidea</taxon>
        <taxon>Pyroglyphidae</taxon>
        <taxon>Dermatophagoidinae</taxon>
        <taxon>Dermatophagoides</taxon>
    </lineage>
</organism>
<dbReference type="InterPro" id="IPR005366">
    <property type="entry name" value="EMC8/9"/>
</dbReference>
<keyword evidence="4" id="KW-0804">Transcription</keyword>
<name>A0A922IB67_DERFA</name>
<dbReference type="GO" id="GO:0006325">
    <property type="term" value="P:chromatin organization"/>
    <property type="evidence" value="ECO:0007669"/>
    <property type="project" value="UniProtKB-KW"/>
</dbReference>
<feature type="region of interest" description="Disordered" evidence="6">
    <location>
        <begin position="1"/>
        <end position="20"/>
    </location>
</feature>
<feature type="region of interest" description="Disordered" evidence="6">
    <location>
        <begin position="293"/>
        <end position="345"/>
    </location>
</feature>
<dbReference type="InterPro" id="IPR026541">
    <property type="entry name" value="MRG_dom"/>
</dbReference>
<dbReference type="AlphaFoldDB" id="A0A922IB67"/>
<dbReference type="GO" id="GO:0072546">
    <property type="term" value="C:EMC complex"/>
    <property type="evidence" value="ECO:0007669"/>
    <property type="project" value="InterPro"/>
</dbReference>
<reference evidence="8" key="1">
    <citation type="submission" date="2013-05" db="EMBL/GenBank/DDBJ databases">
        <authorList>
            <person name="Yim A.K.Y."/>
            <person name="Chan T.F."/>
            <person name="Ji K.M."/>
            <person name="Liu X.Y."/>
            <person name="Zhou J.W."/>
            <person name="Li R.Q."/>
            <person name="Yang K.Y."/>
            <person name="Li J."/>
            <person name="Li M."/>
            <person name="Law P.T.W."/>
            <person name="Wu Y.L."/>
            <person name="Cai Z.L."/>
            <person name="Qin H."/>
            <person name="Bao Y."/>
            <person name="Leung R.K.K."/>
            <person name="Ng P.K.S."/>
            <person name="Zou J."/>
            <person name="Zhong X.J."/>
            <person name="Ran P.X."/>
            <person name="Zhong N.S."/>
            <person name="Liu Z.G."/>
            <person name="Tsui S.K.W."/>
        </authorList>
    </citation>
    <scope>NUCLEOTIDE SEQUENCE</scope>
    <source>
        <strain evidence="8">Derf</strain>
        <tissue evidence="8">Whole organism</tissue>
    </source>
</reference>
<dbReference type="Pfam" id="PF03665">
    <property type="entry name" value="UPF0172"/>
    <property type="match status" value="1"/>
</dbReference>
<dbReference type="InterPro" id="IPR008676">
    <property type="entry name" value="MRG"/>
</dbReference>
<feature type="compositionally biased region" description="Basic residues" evidence="6">
    <location>
        <begin position="295"/>
        <end position="310"/>
    </location>
</feature>
<feature type="compositionally biased region" description="Low complexity" evidence="6">
    <location>
        <begin position="9"/>
        <end position="20"/>
    </location>
</feature>
<feature type="compositionally biased region" description="Low complexity" evidence="6">
    <location>
        <begin position="504"/>
        <end position="515"/>
    </location>
</feature>
<keyword evidence="2" id="KW-0156">Chromatin regulator</keyword>
<keyword evidence="3" id="KW-0805">Transcription regulation</keyword>
<dbReference type="EMBL" id="ASGP02000001">
    <property type="protein sequence ID" value="KAH9526860.1"/>
    <property type="molecule type" value="Genomic_DNA"/>
</dbReference>
<proteinExistence type="predicted"/>
<dbReference type="Gene3D" id="2.30.30.140">
    <property type="match status" value="1"/>
</dbReference>
<dbReference type="Pfam" id="PF22732">
    <property type="entry name" value="MSL3_chromo-like"/>
    <property type="match status" value="1"/>
</dbReference>
<dbReference type="PROSITE" id="PS51640">
    <property type="entry name" value="MRG"/>
    <property type="match status" value="1"/>
</dbReference>
<dbReference type="GO" id="GO:0005634">
    <property type="term" value="C:nucleus"/>
    <property type="evidence" value="ECO:0007669"/>
    <property type="project" value="UniProtKB-SubCell"/>
</dbReference>
<evidence type="ECO:0000256" key="4">
    <source>
        <dbReference type="ARBA" id="ARBA00023163"/>
    </source>
</evidence>
<evidence type="ECO:0000256" key="3">
    <source>
        <dbReference type="ARBA" id="ARBA00023015"/>
    </source>
</evidence>
<comment type="subcellular location">
    <subcellularLocation>
        <location evidence="1">Nucleus</location>
    </subcellularLocation>
</comment>
<keyword evidence="9" id="KW-1185">Reference proteome</keyword>
<dbReference type="Proteomes" id="UP000790347">
    <property type="component" value="Unassembled WGS sequence"/>
</dbReference>
<evidence type="ECO:0000313" key="8">
    <source>
        <dbReference type="EMBL" id="KAH9526860.1"/>
    </source>
</evidence>